<comment type="caution">
    <text evidence="11">The sequence shown here is derived from an EMBL/GenBank/DDBJ whole genome shotgun (WGS) entry which is preliminary data.</text>
</comment>
<dbReference type="Pfam" id="PF02446">
    <property type="entry name" value="Glyco_hydro_77"/>
    <property type="match status" value="1"/>
</dbReference>
<keyword evidence="12" id="KW-1185">Reference proteome</keyword>
<dbReference type="EC" id="2.4.1.25" evidence="3 10"/>
<evidence type="ECO:0000256" key="10">
    <source>
        <dbReference type="RuleBase" id="RU361207"/>
    </source>
</evidence>
<sequence length="695" mass="81380">MIMMLESSTLKHQKQLICEFSDLVGIIPFYYDCKGNYIEISLETKAQILYSMGFNPEQASDWIDYFKNYSRFLEPVYVIEPEEPVELKGSEEVFVEIYPLEELAQSSSEYLHPSVDSTARHPLGDSTALTGDSKFKVQGSNASRRFKVQGSRFKIPSLPIGYYRMIASTKDSTYETVLIVVPKHCFIPDKNKTWGIHCNLWSFKENSEGNFSQLKKLAEYLSNEGGFLSINPLHFNDPEDIYGISPYSALSREFKTPLYLSKCSVKVKNEEFFEYSSVWKEKMQCLKKDFEAFYKKYINGDAEEFIAYKNKLCPAIREDLKYFAVFCFLREKFGKDWQNWNPQLRCADTQILNKIYRDNEKEVLFYEYLQWLVDSELEEIRKYPILVDMGFCSIKSSFDVWLNQELFALRAEYGAPPDDFNPKGQKWGAPPLIPFKLKEKAYLPFIKILRANMKTKLLRIDHALGLFRAYWIPEGSTPQNGAYVRYPWKDLLGIIALESQLNRTGIIGEDLGTAEDWMKEELIKRKICSWRVFYFEKTQEKYKPSTAYPEYSLCSITTHDLPTFKGFWHGKDIELREKFKIYDEQQAQNALIERQKDKEKIIALLKEEGLFQGESIEELLFSIIKFLSKTPSRYLLLYLEDILLMEDQTNFPGTTTEYPNWQRKLPKAFKEIIELPNFRKIQATLKESDRTVLSD</sequence>
<proteinExistence type="inferred from homology"/>
<dbReference type="Proteomes" id="UP000054976">
    <property type="component" value="Unassembled WGS sequence"/>
</dbReference>
<dbReference type="GO" id="GO:0005975">
    <property type="term" value="P:carbohydrate metabolic process"/>
    <property type="evidence" value="ECO:0007669"/>
    <property type="project" value="InterPro"/>
</dbReference>
<dbReference type="InterPro" id="IPR017853">
    <property type="entry name" value="GH"/>
</dbReference>
<dbReference type="NCBIfam" id="TIGR00217">
    <property type="entry name" value="malQ"/>
    <property type="match status" value="1"/>
</dbReference>
<accession>A0A0U9HXT8</accession>
<dbReference type="STRING" id="86166.TAGGR_1798"/>
<evidence type="ECO:0000256" key="4">
    <source>
        <dbReference type="ARBA" id="ARBA00020295"/>
    </source>
</evidence>
<evidence type="ECO:0000256" key="9">
    <source>
        <dbReference type="ARBA" id="ARBA00031501"/>
    </source>
</evidence>
<name>A0A0U9HXT8_9BACT</name>
<dbReference type="AlphaFoldDB" id="A0A0U9HXT8"/>
<comment type="similarity">
    <text evidence="2 10">Belongs to the disproportionating enzyme family.</text>
</comment>
<dbReference type="SUPFAM" id="SSF51445">
    <property type="entry name" value="(Trans)glycosidases"/>
    <property type="match status" value="1"/>
</dbReference>
<comment type="catalytic activity">
    <reaction evidence="1 10">
        <text>Transfers a segment of a (1-&gt;4)-alpha-D-glucan to a new position in an acceptor, which may be glucose or a (1-&gt;4)-alpha-D-glucan.</text>
        <dbReference type="EC" id="2.4.1.25"/>
    </reaction>
</comment>
<dbReference type="GO" id="GO:0004134">
    <property type="term" value="F:4-alpha-glucanotransferase activity"/>
    <property type="evidence" value="ECO:0007669"/>
    <property type="project" value="UniProtKB-EC"/>
</dbReference>
<organism evidence="11 12">
    <name type="scientific">Thermodesulfovibrio aggregans</name>
    <dbReference type="NCBI Taxonomy" id="86166"/>
    <lineage>
        <taxon>Bacteria</taxon>
        <taxon>Pseudomonadati</taxon>
        <taxon>Nitrospirota</taxon>
        <taxon>Thermodesulfovibrionia</taxon>
        <taxon>Thermodesulfovibrionales</taxon>
        <taxon>Thermodesulfovibrionaceae</taxon>
        <taxon>Thermodesulfovibrio</taxon>
    </lineage>
</organism>
<keyword evidence="7 10" id="KW-0119">Carbohydrate metabolism</keyword>
<dbReference type="EMBL" id="BCNO01000001">
    <property type="protein sequence ID" value="GAQ94613.1"/>
    <property type="molecule type" value="Genomic_DNA"/>
</dbReference>
<evidence type="ECO:0000256" key="7">
    <source>
        <dbReference type="ARBA" id="ARBA00023277"/>
    </source>
</evidence>
<evidence type="ECO:0000256" key="1">
    <source>
        <dbReference type="ARBA" id="ARBA00000439"/>
    </source>
</evidence>
<protein>
    <recommendedName>
        <fullName evidence="4 10">4-alpha-glucanotransferase</fullName>
        <ecNumber evidence="3 10">2.4.1.25</ecNumber>
    </recommendedName>
    <alternativeName>
        <fullName evidence="8 10">Amylomaltase</fullName>
    </alternativeName>
    <alternativeName>
        <fullName evidence="9 10">Disproportionating enzyme</fullName>
    </alternativeName>
</protein>
<evidence type="ECO:0000256" key="2">
    <source>
        <dbReference type="ARBA" id="ARBA00005684"/>
    </source>
</evidence>
<dbReference type="PANTHER" id="PTHR32438:SF5">
    <property type="entry name" value="4-ALPHA-GLUCANOTRANSFERASE DPE1, CHLOROPLASTIC_AMYLOPLASTIC"/>
    <property type="match status" value="1"/>
</dbReference>
<reference evidence="12" key="1">
    <citation type="submission" date="2016-01" db="EMBL/GenBank/DDBJ databases">
        <title>Draft genome sequence of Thermodesulfovibrio aggregans strain TGE-P1.</title>
        <authorList>
            <person name="Sekiguchi Y."/>
            <person name="Ohashi A."/>
            <person name="Matsuura N."/>
            <person name="Tourlousse M.D."/>
        </authorList>
    </citation>
    <scope>NUCLEOTIDE SEQUENCE [LARGE SCALE GENOMIC DNA]</scope>
    <source>
        <strain evidence="12">TGE-P1</strain>
    </source>
</reference>
<evidence type="ECO:0000313" key="11">
    <source>
        <dbReference type="EMBL" id="GAQ94613.1"/>
    </source>
</evidence>
<evidence type="ECO:0000313" key="12">
    <source>
        <dbReference type="Proteomes" id="UP000054976"/>
    </source>
</evidence>
<keyword evidence="5 10" id="KW-0328">Glycosyltransferase</keyword>
<evidence type="ECO:0000256" key="3">
    <source>
        <dbReference type="ARBA" id="ARBA00012560"/>
    </source>
</evidence>
<evidence type="ECO:0000256" key="8">
    <source>
        <dbReference type="ARBA" id="ARBA00031423"/>
    </source>
</evidence>
<evidence type="ECO:0000256" key="5">
    <source>
        <dbReference type="ARBA" id="ARBA00022676"/>
    </source>
</evidence>
<keyword evidence="6 10" id="KW-0808">Transferase</keyword>
<evidence type="ECO:0000256" key="6">
    <source>
        <dbReference type="ARBA" id="ARBA00022679"/>
    </source>
</evidence>
<dbReference type="PANTHER" id="PTHR32438">
    <property type="entry name" value="4-ALPHA-GLUCANOTRANSFERASE DPE1, CHLOROPLASTIC/AMYLOPLASTIC"/>
    <property type="match status" value="1"/>
</dbReference>
<dbReference type="InterPro" id="IPR003385">
    <property type="entry name" value="Glyco_hydro_77"/>
</dbReference>
<dbReference type="Gene3D" id="3.20.20.80">
    <property type="entry name" value="Glycosidases"/>
    <property type="match status" value="1"/>
</dbReference>
<gene>
    <name evidence="11" type="ORF">TAGGR_1798</name>
</gene>